<evidence type="ECO:0000256" key="1">
    <source>
        <dbReference type="SAM" id="SignalP"/>
    </source>
</evidence>
<dbReference type="RefSeq" id="WP_160785504.1">
    <property type="nucleotide sequence ID" value="NZ_CP086610.1"/>
</dbReference>
<proteinExistence type="predicted"/>
<dbReference type="OrthoDB" id="8421570at2"/>
<feature type="signal peptide" evidence="1">
    <location>
        <begin position="1"/>
        <end position="25"/>
    </location>
</feature>
<gene>
    <name evidence="2" type="ORF">GR156_07360</name>
</gene>
<evidence type="ECO:0000313" key="3">
    <source>
        <dbReference type="Proteomes" id="UP000440304"/>
    </source>
</evidence>
<keyword evidence="1" id="KW-0732">Signal</keyword>
<name>A0A6N8TA06_SHIZO</name>
<dbReference type="Proteomes" id="UP000440304">
    <property type="component" value="Unassembled WGS sequence"/>
</dbReference>
<sequence>MTTDKFTISLLAAVLSLLPASPGRADAPPPVPSAWADHAQSRALEELLYRASQGGDKGELSAAHARIASQDLPAIERIRDLIARNDTAALQRLSLGMTACHHAGMAIRLLILDVYETDRAEDGRAVTVPAEEAGRFADHMSRCELISHKPGIRRLIGAS</sequence>
<dbReference type="EMBL" id="WUML01000004">
    <property type="protein sequence ID" value="MXO00113.1"/>
    <property type="molecule type" value="Genomic_DNA"/>
</dbReference>
<protein>
    <submittedName>
        <fullName evidence="2">Uncharacterized protein</fullName>
    </submittedName>
</protein>
<accession>A0A6N8TA06</accession>
<feature type="chain" id="PRO_5026897888" evidence="1">
    <location>
        <begin position="26"/>
        <end position="159"/>
    </location>
</feature>
<comment type="caution">
    <text evidence="2">The sequence shown here is derived from an EMBL/GenBank/DDBJ whole genome shotgun (WGS) entry which is preliminary data.</text>
</comment>
<evidence type="ECO:0000313" key="2">
    <source>
        <dbReference type="EMBL" id="MXO00113.1"/>
    </source>
</evidence>
<organism evidence="2 3">
    <name type="scientific">Shinella zoogloeoides</name>
    <name type="common">Crabtreella saccharophila</name>
    <dbReference type="NCBI Taxonomy" id="352475"/>
    <lineage>
        <taxon>Bacteria</taxon>
        <taxon>Pseudomonadati</taxon>
        <taxon>Pseudomonadota</taxon>
        <taxon>Alphaproteobacteria</taxon>
        <taxon>Hyphomicrobiales</taxon>
        <taxon>Rhizobiaceae</taxon>
        <taxon>Shinella</taxon>
    </lineage>
</organism>
<reference evidence="2 3" key="1">
    <citation type="submission" date="2019-12" db="EMBL/GenBank/DDBJ databases">
        <title>Shinella granuli gen. nov., sp. nov., and proposal of the reclassification of Zoogloea ramigera ATCC 19623 as Shinella zoogloeoides sp. nov.</title>
        <authorList>
            <person name="Gao J."/>
        </authorList>
    </citation>
    <scope>NUCLEOTIDE SEQUENCE [LARGE SCALE GENOMIC DNA]</scope>
    <source>
        <strain evidence="2 3">DSM 287</strain>
    </source>
</reference>
<dbReference type="AlphaFoldDB" id="A0A6N8TA06"/>